<accession>A0A1B0F9I0</accession>
<name>A0A1B0F9I0_GLOMM</name>
<dbReference type="AlphaFoldDB" id="A0A1B0F9I0"/>
<feature type="compositionally biased region" description="Polar residues" evidence="1">
    <location>
        <begin position="594"/>
        <end position="612"/>
    </location>
</feature>
<keyword evidence="3" id="KW-1185">Reference proteome</keyword>
<proteinExistence type="predicted"/>
<dbReference type="EnsemblMetazoa" id="GMOY000138-RA">
    <property type="protein sequence ID" value="GMOY000138-PA"/>
    <property type="gene ID" value="GMOY000138"/>
</dbReference>
<evidence type="ECO:0000256" key="1">
    <source>
        <dbReference type="SAM" id="MobiDB-lite"/>
    </source>
</evidence>
<feature type="region of interest" description="Disordered" evidence="1">
    <location>
        <begin position="591"/>
        <end position="612"/>
    </location>
</feature>
<evidence type="ECO:0000313" key="2">
    <source>
        <dbReference type="EnsemblMetazoa" id="GMOY000138-PA"/>
    </source>
</evidence>
<dbReference type="STRING" id="37546.A0A1B0F9I0"/>
<dbReference type="EMBL" id="CCAG010000868">
    <property type="status" value="NOT_ANNOTATED_CDS"/>
    <property type="molecule type" value="Genomic_DNA"/>
</dbReference>
<dbReference type="VEuPathDB" id="VectorBase:GMOY000138"/>
<sequence length="612" mass="68474">MFLGPQGSYKQRRMKSDLKLQILGNSVDGDVSYGTFKIRSEKTLFIHVGWLISKRGSSPTKYYAMAQPLIHSHQNLQTMYKQPSFAETKVLSTGKASIPYRHFTNSSYLSRGLSLNRSQSIRKSKPLTSENKNQLLSQSNCCLHKPTNEQKLYLRSQTCSSLTTSLTKTINKELSNVNSDLRQSCNSKSITSFSAAYLEVENARTRKEFVKKFDKVLPQRGVSIKKHSKPGTNKVNLNIVLSQDFPLNTENDYLSSDAEDNDEAGAIQVENGKTNEKTYNAKTCKAKDSTYISSETNRNLFPSRKVFYHSSRLNLISTNNASSTVGASNILNAASLLTMRPPLLRATSAPTRCMHDSSNGTFLANKRKSRRRTTNQVPEAKGEGSILVTKIQKSNNNNKRMLARAQSLTSDVITLVSLISPENSDSEKEDTSIIVGRRAPSLKKTGKSVSFQETNFNRFHLSSKECSHMLRRGSVASLAERLRANRPPTAPPVSIFFQHSDNSAEDSAVEVAVSLPNKSLIDSSSATKSLEVFTYPDHVRSQKGRECWKLFLKMSASGVNIAYDTIMRGLLTPTEFRQQQKQRELEEAKKFKENQANNQANNFSLQDNLKKN</sequence>
<protein>
    <submittedName>
        <fullName evidence="2">Uncharacterized protein</fullName>
    </submittedName>
</protein>
<evidence type="ECO:0000313" key="3">
    <source>
        <dbReference type="Proteomes" id="UP000092444"/>
    </source>
</evidence>
<dbReference type="Proteomes" id="UP000092444">
    <property type="component" value="Unassembled WGS sequence"/>
</dbReference>
<organism evidence="2 3">
    <name type="scientific">Glossina morsitans morsitans</name>
    <name type="common">Savannah tsetse fly</name>
    <dbReference type="NCBI Taxonomy" id="37546"/>
    <lineage>
        <taxon>Eukaryota</taxon>
        <taxon>Metazoa</taxon>
        <taxon>Ecdysozoa</taxon>
        <taxon>Arthropoda</taxon>
        <taxon>Hexapoda</taxon>
        <taxon>Insecta</taxon>
        <taxon>Pterygota</taxon>
        <taxon>Neoptera</taxon>
        <taxon>Endopterygota</taxon>
        <taxon>Diptera</taxon>
        <taxon>Brachycera</taxon>
        <taxon>Muscomorpha</taxon>
        <taxon>Hippoboscoidea</taxon>
        <taxon>Glossinidae</taxon>
        <taxon>Glossina</taxon>
    </lineage>
</organism>
<reference evidence="2" key="1">
    <citation type="submission" date="2020-05" db="UniProtKB">
        <authorList>
            <consortium name="EnsemblMetazoa"/>
        </authorList>
    </citation>
    <scope>IDENTIFICATION</scope>
    <source>
        <strain evidence="2">Yale</strain>
    </source>
</reference>